<sequence length="62" mass="7013">MWRRSNLPGNLDSDQSISGEDEEEDEEHINVSLGENDMWPSENANAKEEGGLLLQTKLEKLI</sequence>
<keyword evidence="3" id="KW-1185">Reference proteome</keyword>
<evidence type="ECO:0000256" key="1">
    <source>
        <dbReference type="SAM" id="MobiDB-lite"/>
    </source>
</evidence>
<feature type="non-terminal residue" evidence="2">
    <location>
        <position position="62"/>
    </location>
</feature>
<protein>
    <submittedName>
        <fullName evidence="2">Uncharacterized protein</fullName>
    </submittedName>
</protein>
<name>R0I383_9BRAS</name>
<proteinExistence type="predicted"/>
<organism evidence="2 3">
    <name type="scientific">Capsella rubella</name>
    <dbReference type="NCBI Taxonomy" id="81985"/>
    <lineage>
        <taxon>Eukaryota</taxon>
        <taxon>Viridiplantae</taxon>
        <taxon>Streptophyta</taxon>
        <taxon>Embryophyta</taxon>
        <taxon>Tracheophyta</taxon>
        <taxon>Spermatophyta</taxon>
        <taxon>Magnoliopsida</taxon>
        <taxon>eudicotyledons</taxon>
        <taxon>Gunneridae</taxon>
        <taxon>Pentapetalae</taxon>
        <taxon>rosids</taxon>
        <taxon>malvids</taxon>
        <taxon>Brassicales</taxon>
        <taxon>Brassicaceae</taxon>
        <taxon>Camelineae</taxon>
        <taxon>Capsella</taxon>
    </lineage>
</organism>
<dbReference type="AlphaFoldDB" id="R0I383"/>
<evidence type="ECO:0000313" key="3">
    <source>
        <dbReference type="Proteomes" id="UP000029121"/>
    </source>
</evidence>
<dbReference type="EMBL" id="KB870805">
    <property type="protein sequence ID" value="EOA36719.1"/>
    <property type="molecule type" value="Genomic_DNA"/>
</dbReference>
<accession>R0I383</accession>
<gene>
    <name evidence="2" type="ORF">CARUB_v100123490mg</name>
</gene>
<dbReference type="Proteomes" id="UP000029121">
    <property type="component" value="Unassembled WGS sequence"/>
</dbReference>
<evidence type="ECO:0000313" key="2">
    <source>
        <dbReference type="EMBL" id="EOA36719.1"/>
    </source>
</evidence>
<feature type="region of interest" description="Disordered" evidence="1">
    <location>
        <begin position="1"/>
        <end position="50"/>
    </location>
</feature>
<reference evidence="3" key="1">
    <citation type="journal article" date="2013" name="Nat. Genet.">
        <title>The Capsella rubella genome and the genomic consequences of rapid mating system evolution.</title>
        <authorList>
            <person name="Slotte T."/>
            <person name="Hazzouri K.M."/>
            <person name="Agren J.A."/>
            <person name="Koenig D."/>
            <person name="Maumus F."/>
            <person name="Guo Y.L."/>
            <person name="Steige K."/>
            <person name="Platts A.E."/>
            <person name="Escobar J.S."/>
            <person name="Newman L.K."/>
            <person name="Wang W."/>
            <person name="Mandakova T."/>
            <person name="Vello E."/>
            <person name="Smith L.M."/>
            <person name="Henz S.R."/>
            <person name="Steffen J."/>
            <person name="Takuno S."/>
            <person name="Brandvain Y."/>
            <person name="Coop G."/>
            <person name="Andolfatto P."/>
            <person name="Hu T.T."/>
            <person name="Blanchette M."/>
            <person name="Clark R.M."/>
            <person name="Quesneville H."/>
            <person name="Nordborg M."/>
            <person name="Gaut B.S."/>
            <person name="Lysak M.A."/>
            <person name="Jenkins J."/>
            <person name="Grimwood J."/>
            <person name="Chapman J."/>
            <person name="Prochnik S."/>
            <person name="Shu S."/>
            <person name="Rokhsar D."/>
            <person name="Schmutz J."/>
            <person name="Weigel D."/>
            <person name="Wright S.I."/>
        </authorList>
    </citation>
    <scope>NUCLEOTIDE SEQUENCE [LARGE SCALE GENOMIC DNA]</scope>
    <source>
        <strain evidence="3">cv. Monte Gargano</strain>
    </source>
</reference>